<accession>A0A936ZYJ8</accession>
<dbReference type="InterPro" id="IPR052801">
    <property type="entry name" value="Ankyrin-EF-hand"/>
</dbReference>
<dbReference type="SUPFAM" id="SSF48403">
    <property type="entry name" value="Ankyrin repeat"/>
    <property type="match status" value="1"/>
</dbReference>
<comment type="caution">
    <text evidence="1">The sequence shown here is derived from an EMBL/GenBank/DDBJ whole genome shotgun (WGS) entry which is preliminary data.</text>
</comment>
<dbReference type="Proteomes" id="UP000651057">
    <property type="component" value="Unassembled WGS sequence"/>
</dbReference>
<gene>
    <name evidence="1" type="ORF">JJQ60_12070</name>
</gene>
<dbReference type="RefSeq" id="WP_201920094.1">
    <property type="nucleotide sequence ID" value="NZ_BAABAX010000003.1"/>
</dbReference>
<dbReference type="Gene3D" id="1.25.40.20">
    <property type="entry name" value="Ankyrin repeat-containing domain"/>
    <property type="match status" value="1"/>
</dbReference>
<organism evidence="1 2">
    <name type="scientific">Aquimarina mytili</name>
    <dbReference type="NCBI Taxonomy" id="874423"/>
    <lineage>
        <taxon>Bacteria</taxon>
        <taxon>Pseudomonadati</taxon>
        <taxon>Bacteroidota</taxon>
        <taxon>Flavobacteriia</taxon>
        <taxon>Flavobacteriales</taxon>
        <taxon>Flavobacteriaceae</taxon>
        <taxon>Aquimarina</taxon>
    </lineage>
</organism>
<dbReference type="AlphaFoldDB" id="A0A936ZYJ8"/>
<dbReference type="EMBL" id="JAERQJ010000004">
    <property type="protein sequence ID" value="MBL0684255.1"/>
    <property type="molecule type" value="Genomic_DNA"/>
</dbReference>
<dbReference type="PANTHER" id="PTHR24127">
    <property type="entry name" value="ANKYRIN REPEAT AND EF-HAND DOMAIN-CONTAINING PROTEIN 1"/>
    <property type="match status" value="1"/>
</dbReference>
<dbReference type="Pfam" id="PF12796">
    <property type="entry name" value="Ank_2"/>
    <property type="match status" value="1"/>
</dbReference>
<dbReference type="InterPro" id="IPR002110">
    <property type="entry name" value="Ankyrin_rpt"/>
</dbReference>
<dbReference type="PANTHER" id="PTHR24127:SF1">
    <property type="entry name" value="ANKYRIN REPEAT AND EF-HAND DOMAIN-CONTAINING PROTEIN 1"/>
    <property type="match status" value="1"/>
</dbReference>
<keyword evidence="2" id="KW-1185">Reference proteome</keyword>
<protein>
    <submittedName>
        <fullName evidence="1">Ankyrin repeat domain-containing protein</fullName>
    </submittedName>
</protein>
<sequence length="100" mass="11380">MSGGDWKSMFKAVQEGDFELVKFYLDKGIDPNYQHPEFMALPLVESIRYNHLKITKLLLENGGNPSIKEVMEGETSISMAKQLNNQKAIDLLNSYLNTNQ</sequence>
<reference evidence="1" key="1">
    <citation type="submission" date="2021-01" db="EMBL/GenBank/DDBJ databases">
        <authorList>
            <person name="Zhong Y.L."/>
        </authorList>
    </citation>
    <scope>NUCLEOTIDE SEQUENCE</scope>
    <source>
        <strain evidence="1">KCTC 23302</strain>
    </source>
</reference>
<proteinExistence type="predicted"/>
<dbReference type="InterPro" id="IPR036770">
    <property type="entry name" value="Ankyrin_rpt-contain_sf"/>
</dbReference>
<evidence type="ECO:0000313" key="2">
    <source>
        <dbReference type="Proteomes" id="UP000651057"/>
    </source>
</evidence>
<name>A0A936ZYJ8_9FLAO</name>
<evidence type="ECO:0000313" key="1">
    <source>
        <dbReference type="EMBL" id="MBL0684255.1"/>
    </source>
</evidence>